<dbReference type="InterPro" id="IPR001763">
    <property type="entry name" value="Rhodanese-like_dom"/>
</dbReference>
<protein>
    <submittedName>
        <fullName evidence="3">Sulfurtransferase</fullName>
    </submittedName>
</protein>
<organism evidence="3 4">
    <name type="scientific">Burkholderia ubonensis</name>
    <dbReference type="NCBI Taxonomy" id="101571"/>
    <lineage>
        <taxon>Bacteria</taxon>
        <taxon>Pseudomonadati</taxon>
        <taxon>Pseudomonadota</taxon>
        <taxon>Betaproteobacteria</taxon>
        <taxon>Burkholderiales</taxon>
        <taxon>Burkholderiaceae</taxon>
        <taxon>Burkholderia</taxon>
        <taxon>Burkholderia cepacia complex</taxon>
    </lineage>
</organism>
<proteinExistence type="predicted"/>
<dbReference type="InterPro" id="IPR036873">
    <property type="entry name" value="Rhodanese-like_dom_sf"/>
</dbReference>
<feature type="domain" description="Rhodanese" evidence="2">
    <location>
        <begin position="25"/>
        <end position="117"/>
    </location>
</feature>
<dbReference type="AlphaFoldDB" id="A0AAU8UZG4"/>
<dbReference type="CDD" id="cd01534">
    <property type="entry name" value="4RHOD_Repeat_3"/>
    <property type="match status" value="1"/>
</dbReference>
<dbReference type="Proteomes" id="UP000095100">
    <property type="component" value="Chromosome 2"/>
</dbReference>
<name>A0AAU8UZG4_9BURK</name>
<evidence type="ECO:0000313" key="4">
    <source>
        <dbReference type="Proteomes" id="UP000095100"/>
    </source>
</evidence>
<evidence type="ECO:0000259" key="2">
    <source>
        <dbReference type="PROSITE" id="PS50206"/>
    </source>
</evidence>
<dbReference type="PANTHER" id="PTHR43855">
    <property type="entry name" value="THIOSULFATE SULFURTRANSFERASE"/>
    <property type="match status" value="1"/>
</dbReference>
<feature type="domain" description="Rhodanese" evidence="2">
    <location>
        <begin position="294"/>
        <end position="375"/>
    </location>
</feature>
<reference evidence="3 4" key="1">
    <citation type="submission" date="2015-12" db="EMBL/GenBank/DDBJ databases">
        <title>Diversity of Burkholderia near neighbor genomes.</title>
        <authorList>
            <person name="Sahl J."/>
            <person name="Wagner D."/>
            <person name="Keim P."/>
        </authorList>
    </citation>
    <scope>NUCLEOTIDE SEQUENCE [LARGE SCALE GENOMIC DNA]</scope>
    <source>
        <strain evidence="3 4">MSMB1189WGS</strain>
    </source>
</reference>
<sequence>MTQPADSPQCFAAASYQDVRARLLAGDEIALIDVREEDPYAQGHPLWAANFPLSKLELDAWTRIPRRDTPIVVYGDAAGEDLAPRAAARLAQLGYGDVRLLDGGLAGWRAAGGELFIDVNVPSKSFGEWVEAERHTPSLSAQEVQALIDARADVVIVDARRFDEYRTMNIPTSTSVPGAELVLRVRALAPDPATRVIVNCAGRTRSIIGTQSLINAGLPNPVAALRNGTIGWTLAGQALEHGAARRFPDEIDATLRADARRAARKVAERAGVPRIALADVAALAEPGRTLYRFDVRTPEEYEAGHLPGFASAPGGQLVQETDHHAPVRGARIVLADDDGVRADMTASWLAQMGWDVRVVEAGAQAFGETGQPPRDVPAAPGVADVSPATLAGWLREAAPDEIAIVDVTASANYVKRHIPGAWFAVRAQLRDALAAIPAARRYVFTCGSSLLARFAAADARALLPASAQIVVLAGGTAAWIDAGLPVEAGDTRLASPRIDRYRRPYEGTDNAAAAMQAYLDWEFGLVEQLKRDGTHHFRVI</sequence>
<dbReference type="EMBL" id="CP013447">
    <property type="protein sequence ID" value="AOK26549.1"/>
    <property type="molecule type" value="Genomic_DNA"/>
</dbReference>
<accession>A0AAU8UZG4</accession>
<dbReference type="CDD" id="cd01532">
    <property type="entry name" value="4RHOD_Repeat_1"/>
    <property type="match status" value="1"/>
</dbReference>
<dbReference type="InterPro" id="IPR051126">
    <property type="entry name" value="Thiosulfate_sulfurtransferase"/>
</dbReference>
<dbReference type="PANTHER" id="PTHR43855:SF1">
    <property type="entry name" value="THIOSULFATE SULFURTRANSFERASE"/>
    <property type="match status" value="1"/>
</dbReference>
<feature type="domain" description="Rhodanese" evidence="2">
    <location>
        <begin position="398"/>
        <end position="488"/>
    </location>
</feature>
<dbReference type="PROSITE" id="PS50206">
    <property type="entry name" value="RHODANESE_3"/>
    <property type="match status" value="4"/>
</dbReference>
<dbReference type="CDD" id="cd01535">
    <property type="entry name" value="4RHOD_Repeat_4"/>
    <property type="match status" value="1"/>
</dbReference>
<feature type="domain" description="Rhodanese" evidence="2">
    <location>
        <begin position="150"/>
        <end position="241"/>
    </location>
</feature>
<dbReference type="SMART" id="SM00450">
    <property type="entry name" value="RHOD"/>
    <property type="match status" value="4"/>
</dbReference>
<evidence type="ECO:0000256" key="1">
    <source>
        <dbReference type="ARBA" id="ARBA00022737"/>
    </source>
</evidence>
<dbReference type="SUPFAM" id="SSF52821">
    <property type="entry name" value="Rhodanese/Cell cycle control phosphatase"/>
    <property type="match status" value="4"/>
</dbReference>
<dbReference type="RefSeq" id="WP_069271311.1">
    <property type="nucleotide sequence ID" value="NZ_CP013447.1"/>
</dbReference>
<keyword evidence="1" id="KW-0677">Repeat</keyword>
<dbReference type="Gene3D" id="3.40.250.10">
    <property type="entry name" value="Rhodanese-like domain"/>
    <property type="match status" value="4"/>
</dbReference>
<gene>
    <name evidence="3" type="ORF">WK67_28260</name>
</gene>
<dbReference type="Pfam" id="PF00581">
    <property type="entry name" value="Rhodanese"/>
    <property type="match status" value="4"/>
</dbReference>
<evidence type="ECO:0000313" key="3">
    <source>
        <dbReference type="EMBL" id="AOK26549.1"/>
    </source>
</evidence>